<keyword evidence="11 17" id="KW-1133">Transmembrane helix</keyword>
<feature type="transmembrane region" description="Helical" evidence="17">
    <location>
        <begin position="181"/>
        <end position="204"/>
    </location>
</feature>
<geneLocation type="mitochondrion" evidence="20"/>
<feature type="domain" description="NADH:quinone oxidoreductase/Mrp antiporter transmembrane" evidence="18">
    <location>
        <begin position="106"/>
        <end position="390"/>
    </location>
</feature>
<keyword evidence="14 17" id="KW-0496">Mitochondrion</keyword>
<feature type="domain" description="NADH:ubiquinone oxidoreductase chain 4 N-terminal" evidence="19">
    <location>
        <begin position="1"/>
        <end position="103"/>
    </location>
</feature>
<dbReference type="EC" id="7.1.1.2" evidence="4 17"/>
<protein>
    <recommendedName>
        <fullName evidence="5 17">NADH-ubiquinone oxidoreductase chain 4</fullName>
        <ecNumber evidence="4 17">7.1.1.2</ecNumber>
    </recommendedName>
</protein>
<keyword evidence="10 17" id="KW-0249">Electron transport</keyword>
<organism evidence="20">
    <name type="scientific">Hydroporus analis</name>
    <dbReference type="NCBI Taxonomy" id="210106"/>
    <lineage>
        <taxon>Eukaryota</taxon>
        <taxon>Metazoa</taxon>
        <taxon>Ecdysozoa</taxon>
        <taxon>Arthropoda</taxon>
        <taxon>Hexapoda</taxon>
        <taxon>Insecta</taxon>
        <taxon>Pterygota</taxon>
        <taxon>Neoptera</taxon>
        <taxon>Endopterygota</taxon>
        <taxon>Coleoptera</taxon>
        <taxon>Adephaga</taxon>
        <taxon>Dytiscoidea</taxon>
        <taxon>Dytiscidae</taxon>
        <taxon>Hydroporinae</taxon>
        <taxon>Hydroporini</taxon>
        <taxon>Hydroporus</taxon>
    </lineage>
</organism>
<evidence type="ECO:0000256" key="5">
    <source>
        <dbReference type="ARBA" id="ARBA00021006"/>
    </source>
</evidence>
<dbReference type="AlphaFoldDB" id="A0A894JSK7"/>
<feature type="transmembrane region" description="Helical" evidence="17">
    <location>
        <begin position="335"/>
        <end position="356"/>
    </location>
</feature>
<evidence type="ECO:0000256" key="11">
    <source>
        <dbReference type="ARBA" id="ARBA00022989"/>
    </source>
</evidence>
<gene>
    <name evidence="20" type="primary">nad4</name>
</gene>
<dbReference type="GO" id="GO:0008137">
    <property type="term" value="F:NADH dehydrogenase (ubiquinone) activity"/>
    <property type="evidence" value="ECO:0007669"/>
    <property type="project" value="UniProtKB-UniRule"/>
</dbReference>
<accession>A0A894JSK7</accession>
<comment type="function">
    <text evidence="17">Core subunit of the mitochondrial membrane respiratory chain NADH dehydrogenase (Complex I) which catalyzes electron transfer from NADH through the respiratory chain, using ubiquinone as an electron acceptor. Essential for the catalytic activity and assembly of complex I.</text>
</comment>
<dbReference type="Pfam" id="PF01059">
    <property type="entry name" value="Oxidored_q5_N"/>
    <property type="match status" value="1"/>
</dbReference>
<evidence type="ECO:0000256" key="8">
    <source>
        <dbReference type="ARBA" id="ARBA00022692"/>
    </source>
</evidence>
<feature type="transmembrane region" description="Helical" evidence="17">
    <location>
        <begin position="244"/>
        <end position="265"/>
    </location>
</feature>
<dbReference type="EMBL" id="MW465244">
    <property type="protein sequence ID" value="QRV62694.1"/>
    <property type="molecule type" value="Genomic_DNA"/>
</dbReference>
<feature type="transmembrane region" description="Helical" evidence="17">
    <location>
        <begin position="211"/>
        <end position="232"/>
    </location>
</feature>
<dbReference type="Pfam" id="PF00361">
    <property type="entry name" value="Proton_antipo_M"/>
    <property type="match status" value="1"/>
</dbReference>
<name>A0A894JSK7_9DYTI</name>
<evidence type="ECO:0000256" key="9">
    <source>
        <dbReference type="ARBA" id="ARBA00022967"/>
    </source>
</evidence>
<comment type="catalytic activity">
    <reaction evidence="16 17">
        <text>a ubiquinone + NADH + 5 H(+)(in) = a ubiquinol + NAD(+) + 4 H(+)(out)</text>
        <dbReference type="Rhea" id="RHEA:29091"/>
        <dbReference type="Rhea" id="RHEA-COMP:9565"/>
        <dbReference type="Rhea" id="RHEA-COMP:9566"/>
        <dbReference type="ChEBI" id="CHEBI:15378"/>
        <dbReference type="ChEBI" id="CHEBI:16389"/>
        <dbReference type="ChEBI" id="CHEBI:17976"/>
        <dbReference type="ChEBI" id="CHEBI:57540"/>
        <dbReference type="ChEBI" id="CHEBI:57945"/>
        <dbReference type="EC" id="7.1.1.2"/>
    </reaction>
</comment>
<evidence type="ECO:0000256" key="12">
    <source>
        <dbReference type="ARBA" id="ARBA00023027"/>
    </source>
</evidence>
<proteinExistence type="inferred from homology"/>
<evidence type="ECO:0000256" key="15">
    <source>
        <dbReference type="ARBA" id="ARBA00023136"/>
    </source>
</evidence>
<feature type="transmembrane region" description="Helical" evidence="17">
    <location>
        <begin position="301"/>
        <end position="323"/>
    </location>
</feature>
<dbReference type="InterPro" id="IPR000260">
    <property type="entry name" value="NADH4_N"/>
</dbReference>
<evidence type="ECO:0000256" key="7">
    <source>
        <dbReference type="ARBA" id="ARBA00022660"/>
    </source>
</evidence>
<feature type="transmembrane region" description="Helical" evidence="17">
    <location>
        <begin position="272"/>
        <end position="295"/>
    </location>
</feature>
<feature type="transmembrane region" description="Helical" evidence="17">
    <location>
        <begin position="112"/>
        <end position="132"/>
    </location>
</feature>
<evidence type="ECO:0000259" key="18">
    <source>
        <dbReference type="Pfam" id="PF00361"/>
    </source>
</evidence>
<keyword evidence="15 17" id="KW-0472">Membrane</keyword>
<dbReference type="GO" id="GO:0015990">
    <property type="term" value="P:electron transport coupled proton transport"/>
    <property type="evidence" value="ECO:0007669"/>
    <property type="project" value="TreeGrafter"/>
</dbReference>
<dbReference type="GO" id="GO:0003954">
    <property type="term" value="F:NADH dehydrogenase activity"/>
    <property type="evidence" value="ECO:0007669"/>
    <property type="project" value="TreeGrafter"/>
</dbReference>
<evidence type="ECO:0000259" key="19">
    <source>
        <dbReference type="Pfam" id="PF01059"/>
    </source>
</evidence>
<sequence>MLKLFLMILFTMPLCFYKNSFWLIQFMFLIMSFLFMFIGSFNNMWMNISYFLGGDLLSFGLILLSFWICSLMIMASSLIFNDQNFYKLFLFLLLILMLLLFCTFSSMNLFLFYLFFESSLIPTLFLIMGWGYQPERLQAGIYLLFYTLFASLPMMIGIFYYYNMYLTLNYFFFNNFYNFNIFMYLSMIFAFLVKMPMFMVHLWLPSAHVEAPVSGSMILAGILLKLGGYGLLRVMSLFLSMGKFWSPLFISISLVGGFLVSIICLRQTDLKILIAYSSVAHMGMVLGGIMTLNYWGFCGSYTMMIAHGLCSSGLFCLANISYERLSSRSMFMNKGLINLMPSMSLWWFLLSSSNMAAPPSLNLLGEISLLNSLMSWTWFSMFFLMLLSFFSAVYSLFLYSYSQHGKIYSGKYSSSSGFIREYLLLFLHWFPLNLLIIKSDMFMLWL</sequence>
<feature type="transmembrane region" description="Helical" evidence="17">
    <location>
        <begin position="139"/>
        <end position="161"/>
    </location>
</feature>
<evidence type="ECO:0000256" key="2">
    <source>
        <dbReference type="ARBA" id="ARBA00004225"/>
    </source>
</evidence>
<feature type="transmembrane region" description="Helical" evidence="17">
    <location>
        <begin position="422"/>
        <end position="445"/>
    </location>
</feature>
<comment type="similarity">
    <text evidence="3 17">Belongs to the complex I subunit 4 family.</text>
</comment>
<keyword evidence="8 17" id="KW-0812">Transmembrane</keyword>
<evidence type="ECO:0000256" key="3">
    <source>
        <dbReference type="ARBA" id="ARBA00009025"/>
    </source>
</evidence>
<feature type="transmembrane region" description="Helical" evidence="17">
    <location>
        <begin position="376"/>
        <end position="401"/>
    </location>
</feature>
<keyword evidence="12 17" id="KW-0520">NAD</keyword>
<comment type="subcellular location">
    <subcellularLocation>
        <location evidence="2 17">Mitochondrion membrane</location>
        <topology evidence="2 17">Multi-pass membrane protein</topology>
    </subcellularLocation>
</comment>
<evidence type="ECO:0000256" key="17">
    <source>
        <dbReference type="RuleBase" id="RU003297"/>
    </source>
</evidence>
<evidence type="ECO:0000256" key="16">
    <source>
        <dbReference type="ARBA" id="ARBA00049551"/>
    </source>
</evidence>
<dbReference type="GO" id="GO:0048039">
    <property type="term" value="F:ubiquinone binding"/>
    <property type="evidence" value="ECO:0007669"/>
    <property type="project" value="TreeGrafter"/>
</dbReference>
<feature type="transmembrane region" description="Helical" evidence="17">
    <location>
        <begin position="21"/>
        <end position="41"/>
    </location>
</feature>
<dbReference type="InterPro" id="IPR003918">
    <property type="entry name" value="NADH_UbQ_OxRdtase"/>
</dbReference>
<dbReference type="PANTHER" id="PTHR43507">
    <property type="entry name" value="NADH-UBIQUINONE OXIDOREDUCTASE CHAIN 4"/>
    <property type="match status" value="1"/>
</dbReference>
<evidence type="ECO:0000256" key="6">
    <source>
        <dbReference type="ARBA" id="ARBA00022448"/>
    </source>
</evidence>
<comment type="function">
    <text evidence="1">Core subunit of the mitochondrial membrane respiratory chain NADH dehydrogenase (Complex I) that is believed to belong to the minimal assembly required for catalysis. Complex I functions in the transfer of electrons from NADH to the respiratory chain. The immediate electron acceptor for the enzyme is believed to be ubiquinone.</text>
</comment>
<keyword evidence="6 17" id="KW-0813">Transport</keyword>
<evidence type="ECO:0000313" key="20">
    <source>
        <dbReference type="EMBL" id="QRV62694.1"/>
    </source>
</evidence>
<evidence type="ECO:0000256" key="10">
    <source>
        <dbReference type="ARBA" id="ARBA00022982"/>
    </source>
</evidence>
<evidence type="ECO:0000256" key="4">
    <source>
        <dbReference type="ARBA" id="ARBA00012944"/>
    </source>
</evidence>
<feature type="transmembrane region" description="Helical" evidence="17">
    <location>
        <begin position="61"/>
        <end position="81"/>
    </location>
</feature>
<dbReference type="PRINTS" id="PR01437">
    <property type="entry name" value="NUOXDRDTASE4"/>
</dbReference>
<dbReference type="GO" id="GO:0031966">
    <property type="term" value="C:mitochondrial membrane"/>
    <property type="evidence" value="ECO:0007669"/>
    <property type="project" value="UniProtKB-SubCell"/>
</dbReference>
<keyword evidence="9" id="KW-1278">Translocase</keyword>
<dbReference type="InterPro" id="IPR001750">
    <property type="entry name" value="ND/Mrp_TM"/>
</dbReference>
<evidence type="ECO:0000256" key="1">
    <source>
        <dbReference type="ARBA" id="ARBA00003257"/>
    </source>
</evidence>
<feature type="transmembrane region" description="Helical" evidence="17">
    <location>
        <begin position="88"/>
        <end position="106"/>
    </location>
</feature>
<evidence type="ECO:0000256" key="14">
    <source>
        <dbReference type="ARBA" id="ARBA00023128"/>
    </source>
</evidence>
<evidence type="ECO:0000256" key="13">
    <source>
        <dbReference type="ARBA" id="ARBA00023075"/>
    </source>
</evidence>
<dbReference type="GO" id="GO:0042773">
    <property type="term" value="P:ATP synthesis coupled electron transport"/>
    <property type="evidence" value="ECO:0007669"/>
    <property type="project" value="InterPro"/>
</dbReference>
<dbReference type="PANTHER" id="PTHR43507:SF20">
    <property type="entry name" value="NADH-UBIQUINONE OXIDOREDUCTASE CHAIN 4"/>
    <property type="match status" value="1"/>
</dbReference>
<keyword evidence="13 17" id="KW-0830">Ubiquinone</keyword>
<reference evidence="20" key="1">
    <citation type="journal article" date="2021" name="Mol. Phylogenet. Evol.">
        <title>Habitat preference and diversification rates in a speciose lineage of diving beetles.</title>
        <authorList>
            <person name="Villastrigo A."/>
            <person name="Abellan P."/>
            <person name="Ribera I."/>
        </authorList>
    </citation>
    <scope>NUCLEOTIDE SEQUENCE</scope>
</reference>
<keyword evidence="7 17" id="KW-0679">Respiratory chain</keyword>